<dbReference type="RefSeq" id="WP_209904832.1">
    <property type="nucleotide sequence ID" value="NZ_BAAAJW010000001.1"/>
</dbReference>
<accession>A0ABS4X6E1</accession>
<keyword evidence="1" id="KW-1133">Transmembrane helix</keyword>
<protein>
    <recommendedName>
        <fullName evidence="2">Low molecular weight protein antigen 6 PH domain-containing protein</fullName>
    </recommendedName>
</protein>
<dbReference type="Proteomes" id="UP001519290">
    <property type="component" value="Unassembled WGS sequence"/>
</dbReference>
<feature type="domain" description="Low molecular weight protein antigen 6 PH" evidence="2">
    <location>
        <begin position="74"/>
        <end position="122"/>
    </location>
</feature>
<dbReference type="InterPro" id="IPR019692">
    <property type="entry name" value="CFP-6_PH"/>
</dbReference>
<keyword evidence="1" id="KW-0472">Membrane</keyword>
<dbReference type="EMBL" id="JAGIOD010000002">
    <property type="protein sequence ID" value="MBP2383926.1"/>
    <property type="molecule type" value="Genomic_DNA"/>
</dbReference>
<gene>
    <name evidence="3" type="ORF">JOF43_003915</name>
</gene>
<proteinExistence type="predicted"/>
<organism evidence="3 4">
    <name type="scientific">Brachybacterium sacelli</name>
    <dbReference type="NCBI Taxonomy" id="173364"/>
    <lineage>
        <taxon>Bacteria</taxon>
        <taxon>Bacillati</taxon>
        <taxon>Actinomycetota</taxon>
        <taxon>Actinomycetes</taxon>
        <taxon>Micrococcales</taxon>
        <taxon>Dermabacteraceae</taxon>
        <taxon>Brachybacterium</taxon>
    </lineage>
</organism>
<dbReference type="Pfam" id="PF10756">
    <property type="entry name" value="bPH_6"/>
    <property type="match status" value="1"/>
</dbReference>
<comment type="caution">
    <text evidence="3">The sequence shown here is derived from an EMBL/GenBank/DDBJ whole genome shotgun (WGS) entry which is preliminary data.</text>
</comment>
<feature type="transmembrane region" description="Helical" evidence="1">
    <location>
        <begin position="49"/>
        <end position="73"/>
    </location>
</feature>
<evidence type="ECO:0000256" key="1">
    <source>
        <dbReference type="SAM" id="Phobius"/>
    </source>
</evidence>
<reference evidence="3 4" key="1">
    <citation type="submission" date="2021-03" db="EMBL/GenBank/DDBJ databases">
        <title>Sequencing the genomes of 1000 actinobacteria strains.</title>
        <authorList>
            <person name="Klenk H.-P."/>
        </authorList>
    </citation>
    <scope>NUCLEOTIDE SEQUENCE [LARGE SCALE GENOMIC DNA]</scope>
    <source>
        <strain evidence="3 4">DSM 14566</strain>
    </source>
</reference>
<keyword evidence="1" id="KW-0812">Transmembrane</keyword>
<feature type="transmembrane region" description="Helical" evidence="1">
    <location>
        <begin position="21"/>
        <end position="43"/>
    </location>
</feature>
<name>A0ABS4X6E1_9MICO</name>
<sequence>MDTDRRPTILYTAAPALWFRILTIVIGAAVTAMLGTSVAIGVFGGKEPAWIAVLIVLPALAAVPTIVVLGNLMRFTVSTEGVRVRGFLQTRHIRWEQVAVVEVDRRAVGRGGTVLVHTDGRRIRSGITQARAALRRGERTADHGPDLLRPARPTVAAIDGHRWFLHRGHRPPDFPSAHTGRV</sequence>
<evidence type="ECO:0000313" key="3">
    <source>
        <dbReference type="EMBL" id="MBP2383926.1"/>
    </source>
</evidence>
<keyword evidence="4" id="KW-1185">Reference proteome</keyword>
<evidence type="ECO:0000259" key="2">
    <source>
        <dbReference type="Pfam" id="PF10756"/>
    </source>
</evidence>
<evidence type="ECO:0000313" key="4">
    <source>
        <dbReference type="Proteomes" id="UP001519290"/>
    </source>
</evidence>